<feature type="region of interest" description="Disordered" evidence="1">
    <location>
        <begin position="187"/>
        <end position="215"/>
    </location>
</feature>
<organism evidence="2 3">
    <name type="scientific">Synaphobranchus kaupii</name>
    <name type="common">Kaup's arrowtooth eel</name>
    <dbReference type="NCBI Taxonomy" id="118154"/>
    <lineage>
        <taxon>Eukaryota</taxon>
        <taxon>Metazoa</taxon>
        <taxon>Chordata</taxon>
        <taxon>Craniata</taxon>
        <taxon>Vertebrata</taxon>
        <taxon>Euteleostomi</taxon>
        <taxon>Actinopterygii</taxon>
        <taxon>Neopterygii</taxon>
        <taxon>Teleostei</taxon>
        <taxon>Anguilliformes</taxon>
        <taxon>Synaphobranchidae</taxon>
        <taxon>Synaphobranchus</taxon>
    </lineage>
</organism>
<dbReference type="OrthoDB" id="10057281at2759"/>
<accession>A0A9Q1EYJ8</accession>
<feature type="compositionally biased region" description="Polar residues" evidence="1">
    <location>
        <begin position="60"/>
        <end position="71"/>
    </location>
</feature>
<dbReference type="AlphaFoldDB" id="A0A9Q1EYJ8"/>
<comment type="caution">
    <text evidence="2">The sequence shown here is derived from an EMBL/GenBank/DDBJ whole genome shotgun (WGS) entry which is preliminary data.</text>
</comment>
<dbReference type="InterPro" id="IPR027968">
    <property type="entry name" value="JHY"/>
</dbReference>
<feature type="compositionally biased region" description="Basic residues" evidence="1">
    <location>
        <begin position="39"/>
        <end position="51"/>
    </location>
</feature>
<feature type="region of interest" description="Disordered" evidence="1">
    <location>
        <begin position="39"/>
        <end position="82"/>
    </location>
</feature>
<evidence type="ECO:0000313" key="3">
    <source>
        <dbReference type="Proteomes" id="UP001152622"/>
    </source>
</evidence>
<name>A0A9Q1EYJ8_SYNKA</name>
<dbReference type="PANTHER" id="PTHR14726">
    <property type="entry name" value="JHY PROTEIN HOMOLOG"/>
    <property type="match status" value="1"/>
</dbReference>
<protein>
    <submittedName>
        <fullName evidence="2">Uncharacterized protein</fullName>
    </submittedName>
</protein>
<sequence length="452" mass="51146">MQVITRPFQHEDQQEPEPVEVIIQHQYLDPELRWKQKTQRLKVHRERKKGKREGIHQCPGSDQSEGVNGSLPQDGRAARAQGRAEVLVIDKAEPGDTWGPDRLPYTMNTPTLNLNISLSASRDMAPFLGQGHEHTGLKLSQAPHGPHYERSADPARAAYCGPGYLPTVPQAVLPHNWSPAQQIQGTPFLQQGGRSRPREVPPLWDPDSQSLQGMDSDRSWITPAKWQPAGERNLYLSPGDQHIVLWPQHRLPAQSPGPYTVLPPIGETVASDSELSSEKTRQKISGIQRSSSEGYLAQLERQKQRREKATYKAYTLKDYKALKQDVQLGGLGPNYNVAPITAEKIRRRQQYSYKVRKHNKNISRIPFLPAQNPGGGDTTENMVPRRKALEYARSIPKPKPPAEPKNDDRAGAEDFPHDRSQYLEHLDLSQLARLEMLQKRHEEEKQQAQSFL</sequence>
<gene>
    <name evidence="2" type="ORF">SKAU_G00261940</name>
</gene>
<feature type="region of interest" description="Disordered" evidence="1">
    <location>
        <begin position="391"/>
        <end position="424"/>
    </location>
</feature>
<dbReference type="Pfam" id="PF15261">
    <property type="entry name" value="JHY"/>
    <property type="match status" value="1"/>
</dbReference>
<keyword evidence="3" id="KW-1185">Reference proteome</keyword>
<evidence type="ECO:0000256" key="1">
    <source>
        <dbReference type="SAM" id="MobiDB-lite"/>
    </source>
</evidence>
<reference evidence="2" key="1">
    <citation type="journal article" date="2023" name="Science">
        <title>Genome structures resolve the early diversification of teleost fishes.</title>
        <authorList>
            <person name="Parey E."/>
            <person name="Louis A."/>
            <person name="Montfort J."/>
            <person name="Bouchez O."/>
            <person name="Roques C."/>
            <person name="Iampietro C."/>
            <person name="Lluch J."/>
            <person name="Castinel A."/>
            <person name="Donnadieu C."/>
            <person name="Desvignes T."/>
            <person name="Floi Bucao C."/>
            <person name="Jouanno E."/>
            <person name="Wen M."/>
            <person name="Mejri S."/>
            <person name="Dirks R."/>
            <person name="Jansen H."/>
            <person name="Henkel C."/>
            <person name="Chen W.J."/>
            <person name="Zahm M."/>
            <person name="Cabau C."/>
            <person name="Klopp C."/>
            <person name="Thompson A.W."/>
            <person name="Robinson-Rechavi M."/>
            <person name="Braasch I."/>
            <person name="Lecointre G."/>
            <person name="Bobe J."/>
            <person name="Postlethwait J.H."/>
            <person name="Berthelot C."/>
            <person name="Roest Crollius H."/>
            <person name="Guiguen Y."/>
        </authorList>
    </citation>
    <scope>NUCLEOTIDE SEQUENCE</scope>
    <source>
        <strain evidence="2">WJC10195</strain>
    </source>
</reference>
<dbReference type="GO" id="GO:0035082">
    <property type="term" value="P:axoneme assembly"/>
    <property type="evidence" value="ECO:0007669"/>
    <property type="project" value="TreeGrafter"/>
</dbReference>
<dbReference type="PANTHER" id="PTHR14726:SF1">
    <property type="entry name" value="JHY PROTEIN HOMOLOG"/>
    <property type="match status" value="1"/>
</dbReference>
<proteinExistence type="predicted"/>
<evidence type="ECO:0000313" key="2">
    <source>
        <dbReference type="EMBL" id="KAJ8347605.1"/>
    </source>
</evidence>
<dbReference type="Proteomes" id="UP001152622">
    <property type="component" value="Chromosome 10"/>
</dbReference>
<dbReference type="EMBL" id="JAINUF010000010">
    <property type="protein sequence ID" value="KAJ8347605.1"/>
    <property type="molecule type" value="Genomic_DNA"/>
</dbReference>
<feature type="compositionally biased region" description="Basic and acidic residues" evidence="1">
    <location>
        <begin position="400"/>
        <end position="424"/>
    </location>
</feature>